<keyword evidence="1" id="KW-0489">Methyltransferase</keyword>
<dbReference type="GO" id="GO:0032259">
    <property type="term" value="P:methylation"/>
    <property type="evidence" value="ECO:0007669"/>
    <property type="project" value="UniProtKB-KW"/>
</dbReference>
<organism evidence="4 5">
    <name type="scientific">Paractinoplanes ferrugineus</name>
    <dbReference type="NCBI Taxonomy" id="113564"/>
    <lineage>
        <taxon>Bacteria</taxon>
        <taxon>Bacillati</taxon>
        <taxon>Actinomycetota</taxon>
        <taxon>Actinomycetes</taxon>
        <taxon>Micromonosporales</taxon>
        <taxon>Micromonosporaceae</taxon>
        <taxon>Paractinoplanes</taxon>
    </lineage>
</organism>
<keyword evidence="2" id="KW-0808">Transferase</keyword>
<protein>
    <recommendedName>
        <fullName evidence="3">Methyltransferase domain-containing protein</fullName>
    </recommendedName>
</protein>
<reference evidence="4" key="1">
    <citation type="submission" date="2021-01" db="EMBL/GenBank/DDBJ databases">
        <title>Whole genome shotgun sequence of Actinoplanes ferrugineus NBRC 15555.</title>
        <authorList>
            <person name="Komaki H."/>
            <person name="Tamura T."/>
        </authorList>
    </citation>
    <scope>NUCLEOTIDE SEQUENCE</scope>
    <source>
        <strain evidence="4">NBRC 15555</strain>
    </source>
</reference>
<evidence type="ECO:0000256" key="1">
    <source>
        <dbReference type="ARBA" id="ARBA00022603"/>
    </source>
</evidence>
<dbReference type="Gene3D" id="3.40.50.150">
    <property type="entry name" value="Vaccinia Virus protein VP39"/>
    <property type="match status" value="1"/>
</dbReference>
<dbReference type="InterPro" id="IPR029063">
    <property type="entry name" value="SAM-dependent_MTases_sf"/>
</dbReference>
<dbReference type="AlphaFoldDB" id="A0A919J6I8"/>
<dbReference type="Proteomes" id="UP000598174">
    <property type="component" value="Unassembled WGS sequence"/>
</dbReference>
<accession>A0A919J6I8</accession>
<evidence type="ECO:0000256" key="2">
    <source>
        <dbReference type="ARBA" id="ARBA00022679"/>
    </source>
</evidence>
<feature type="domain" description="Methyltransferase" evidence="3">
    <location>
        <begin position="179"/>
        <end position="269"/>
    </location>
</feature>
<dbReference type="InterPro" id="IPR041698">
    <property type="entry name" value="Methyltransf_25"/>
</dbReference>
<dbReference type="PANTHER" id="PTHR43861">
    <property type="entry name" value="TRANS-ACONITATE 2-METHYLTRANSFERASE-RELATED"/>
    <property type="match status" value="1"/>
</dbReference>
<dbReference type="Pfam" id="PF13649">
    <property type="entry name" value="Methyltransf_25"/>
    <property type="match status" value="1"/>
</dbReference>
<gene>
    <name evidence="4" type="ORF">Afe05nite_76160</name>
</gene>
<evidence type="ECO:0000313" key="4">
    <source>
        <dbReference type="EMBL" id="GIE15776.1"/>
    </source>
</evidence>
<evidence type="ECO:0000259" key="3">
    <source>
        <dbReference type="Pfam" id="PF13649"/>
    </source>
</evidence>
<evidence type="ECO:0000313" key="5">
    <source>
        <dbReference type="Proteomes" id="UP000598174"/>
    </source>
</evidence>
<dbReference type="CDD" id="cd02440">
    <property type="entry name" value="AdoMet_MTases"/>
    <property type="match status" value="1"/>
</dbReference>
<comment type="caution">
    <text evidence="4">The sequence shown here is derived from an EMBL/GenBank/DDBJ whole genome shotgun (WGS) entry which is preliminary data.</text>
</comment>
<dbReference type="SUPFAM" id="SSF53335">
    <property type="entry name" value="S-adenosyl-L-methionine-dependent methyltransferases"/>
    <property type="match status" value="1"/>
</dbReference>
<dbReference type="PANTHER" id="PTHR43861:SF1">
    <property type="entry name" value="TRANS-ACONITATE 2-METHYLTRANSFERASE"/>
    <property type="match status" value="1"/>
</dbReference>
<dbReference type="GO" id="GO:0008168">
    <property type="term" value="F:methyltransferase activity"/>
    <property type="evidence" value="ECO:0007669"/>
    <property type="project" value="UniProtKB-KW"/>
</dbReference>
<keyword evidence="5" id="KW-1185">Reference proteome</keyword>
<proteinExistence type="predicted"/>
<sequence length="349" mass="37789">MSSSPQVYDLLVDHASTDGVVAAAFADRLRHAGMRLWLPGLSTADATLPGTEVESALPSSRAAVHLVGASVPASEVLAPRPIVVLAPGSPVSPRVVGRSVPDGIVVDFRDGFDVARRWSELAAAMPARSGPPLHHAALKDRTAASYDRIAEKFAARWFDHPPVRPLEMFAGHLPRSARVLDAGCGPGHHAKWFAERGHDVVGVDISQGMLRIARARVPTAAFLRMDIQNLRFPAATFDGIWCAGAAMHVPREEIVAVFRGFRRLIRPGGVVGINMQIDRRSEIVKYDGDVRFFEYYRSHAELTRLAARAGLDVVAVDVGVTNRNTHGLDMLLTWATLVAVRALPRPPGL</sequence>
<name>A0A919J6I8_9ACTN</name>
<dbReference type="RefSeq" id="WP_203822120.1">
    <property type="nucleotide sequence ID" value="NZ_BAAABP010000034.1"/>
</dbReference>
<dbReference type="EMBL" id="BOMM01000071">
    <property type="protein sequence ID" value="GIE15776.1"/>
    <property type="molecule type" value="Genomic_DNA"/>
</dbReference>